<feature type="region of interest" description="Disordered" evidence="2">
    <location>
        <begin position="1"/>
        <end position="87"/>
    </location>
</feature>
<evidence type="ECO:0000259" key="3">
    <source>
        <dbReference type="Pfam" id="PF01693"/>
    </source>
</evidence>
<dbReference type="InterPro" id="IPR011320">
    <property type="entry name" value="RNase_H1_N"/>
</dbReference>
<feature type="compositionally biased region" description="Basic residues" evidence="2">
    <location>
        <begin position="542"/>
        <end position="551"/>
    </location>
</feature>
<feature type="compositionally biased region" description="Low complexity" evidence="2">
    <location>
        <begin position="961"/>
        <end position="982"/>
    </location>
</feature>
<feature type="region of interest" description="Disordered" evidence="2">
    <location>
        <begin position="1517"/>
        <end position="1555"/>
    </location>
</feature>
<feature type="region of interest" description="Disordered" evidence="2">
    <location>
        <begin position="529"/>
        <end position="559"/>
    </location>
</feature>
<dbReference type="InterPro" id="IPR043128">
    <property type="entry name" value="Rev_trsase/Diguanyl_cyclase"/>
</dbReference>
<proteinExistence type="predicted"/>
<feature type="domain" description="Ribonuclease H1 N-terminal" evidence="3">
    <location>
        <begin position="845"/>
        <end position="878"/>
    </location>
</feature>
<feature type="compositionally biased region" description="Polar residues" evidence="2">
    <location>
        <begin position="532"/>
        <end position="541"/>
    </location>
</feature>
<feature type="compositionally biased region" description="Basic and acidic residues" evidence="2">
    <location>
        <begin position="1529"/>
        <end position="1542"/>
    </location>
</feature>
<sequence length="1663" mass="184540">MSSSADPNEDVDGSSQRKLDEHYRLMVSDQLEELPGSDDGSSEEGDDEMDNDGEDERAAADETTDSGCRGWILLPRPRGNGQRRPNRVGTTRDIITAVDAKTGLPTEPKHVAKGYGLQLGAILRDVVDVNETKLRTKKKHLQAQLLARLHARYEFPVEYRNEDPKDNIVNRRALSKFSKNLSGYKTMLRGMLGDNETWEEIQRHFPRMTLEQYNKFLENELEYTKRQSTWGKELADKNIGHHNRGCRGFEGKQPVWDKEDQAYINAGLEPPFAKYKDPLFRAYLRSRYHRELGGKCVTKPDVVVGVELVADAKVMALEKAVLMEQAAAESAGSSSQTSTGKVPWDTPFIRGLNTVKARPLLDKPHRVPGGGGRKLADYGLDVPASTKESRQAQKDREHEALLKKVADLETTMEQRVSAEVQQGSEASYGMVTPQDATAAPSPPPAGGPFEPDSQPDSQQGNALDIDQAPIDTFIAEMEGDGVSPYKPPADRTLKKKLFLSQETPEQEDPTAFTAPPRVGLTPRTLLGATTEGMKQNATPSCSKKKARKRKKSGDVAASKKVVNDKLPTPWRKMHHLGQPMLPAHIVQQVTPDMRSLHDAVLMKEDLLLRDRNPSYPVLTAKVPSGFGFVTTYPADLMFIRYEDIFRLLNMQQLDRNLVRLLSLSMAHGIAMENTADIAIMDPFYMTPTVVQNEQAFLAKYIKDFLVLNKDKKCFAIPYFREFKYCTLLLFHLYHSHVSYLDSGLDPDKDFTDLKSTLDKALSGFIAEVGIDKIRHEKKVKGCYVCNHITKFPCLKQSAHDNGMEAWFAILQMRSIVRSQNDLLLPSSLQRMFVNMADTTDENMTYYVVYHGRVPGVYEDWEDCRRQVHRFSGNSYKGYQGVSSISAINDEKRVLLIGNNDTCPRSPQVFLRFYNLSEQALPFPHFILASSSPSSIFTHNRCAAATASKSSPDPKKVKKKNSIAAASSVSGGATAKASSNPPKRGAPDAPPPAPVPPAPSSSTVGSNPGDWLASSITKRDENRARSLGLISPCEGNVILPAVEEARASPVKRPSGSFADEDDFFDLFRSAPAAVRLAQISTASSLSKGKDIPSAAAAATPSSGKPTFASQYTSLEADKARLQKEVKSSSSMLEGAIKIAAEARQEVDSLKEELEGLKKKLKDEEASRLAAEACAIEKDDLLRQSSLALFKATDIPAEDLDKLPDNSLVNALSMTLASHRLMQDLLQKGKGAMTRMHSMIFPKISQDKTLGQLIDAFAVNTKEVIEPPLRRRTPERRALRRTGSAGEIPPEGEIDAIVTVIELDIIAITIIIISTIITAVITAGHHHRRSNLAFADNLKYAHIDDKKIYPVIISSKLSEIEEERLLEILKKHRGAIGYTLDDLKGISPSICQHAINMEDDAKPVVEPQRRLIPKMKEVRCEETNLVLNWEKCHFMVNEGIVLGHKISERGIEVDRAKVEAIEKMPYPRDVKDRKGADNPVADNLSRLENIAYDPVPVNDSFPNEQLAVIKFRSTMVSKNKGKEFSDEDDRDLGWKEEDKDVKKEDEEEVEEDSRAHPRATIASIKVVDNPFSANKSARIRTGGAVPRHYLAPKTSPSGTHHPFHNLIFNNQIEGTPKAALPSQWDIDRSNTAGEKEPEAEEWGNNSKSWDSPSTDSLTASSTTQR</sequence>
<protein>
    <recommendedName>
        <fullName evidence="3">Ribonuclease H1 N-terminal domain-containing protein</fullName>
    </recommendedName>
</protein>
<feature type="compositionally biased region" description="Basic and acidic residues" evidence="2">
    <location>
        <begin position="387"/>
        <end position="397"/>
    </location>
</feature>
<feature type="region of interest" description="Disordered" evidence="2">
    <location>
        <begin position="361"/>
        <end position="397"/>
    </location>
</feature>
<feature type="coiled-coil region" evidence="1">
    <location>
        <begin position="1131"/>
        <end position="1165"/>
    </location>
</feature>
<dbReference type="PANTHER" id="PTHR33018">
    <property type="entry name" value="OS10G0338966 PROTEIN-RELATED"/>
    <property type="match status" value="1"/>
</dbReference>
<organism evidence="4 5">
    <name type="scientific">Lolium multiflorum</name>
    <name type="common">Italian ryegrass</name>
    <name type="synonym">Lolium perenne subsp. multiflorum</name>
    <dbReference type="NCBI Taxonomy" id="4521"/>
    <lineage>
        <taxon>Eukaryota</taxon>
        <taxon>Viridiplantae</taxon>
        <taxon>Streptophyta</taxon>
        <taxon>Embryophyta</taxon>
        <taxon>Tracheophyta</taxon>
        <taxon>Spermatophyta</taxon>
        <taxon>Magnoliopsida</taxon>
        <taxon>Liliopsida</taxon>
        <taxon>Poales</taxon>
        <taxon>Poaceae</taxon>
        <taxon>BOP clade</taxon>
        <taxon>Pooideae</taxon>
        <taxon>Poodae</taxon>
        <taxon>Poeae</taxon>
        <taxon>Poeae Chloroplast Group 2 (Poeae type)</taxon>
        <taxon>Loliodinae</taxon>
        <taxon>Loliinae</taxon>
        <taxon>Lolium</taxon>
    </lineage>
</organism>
<dbReference type="Pfam" id="PF01693">
    <property type="entry name" value="Cauli_VI"/>
    <property type="match status" value="1"/>
</dbReference>
<feature type="compositionally biased region" description="Pro residues" evidence="2">
    <location>
        <begin position="987"/>
        <end position="998"/>
    </location>
</feature>
<dbReference type="InterPro" id="IPR009027">
    <property type="entry name" value="Ribosomal_bL9/RNase_H1_N"/>
</dbReference>
<feature type="region of interest" description="Disordered" evidence="2">
    <location>
        <begin position="1616"/>
        <end position="1663"/>
    </location>
</feature>
<feature type="compositionally biased region" description="Basic and acidic residues" evidence="2">
    <location>
        <begin position="1623"/>
        <end position="1634"/>
    </location>
</feature>
<dbReference type="SUPFAM" id="SSF54001">
    <property type="entry name" value="Cysteine proteinases"/>
    <property type="match status" value="1"/>
</dbReference>
<gene>
    <name evidence="4" type="ORF">QYE76_039688</name>
</gene>
<keyword evidence="5" id="KW-1185">Reference proteome</keyword>
<name>A0AAD8WSD5_LOLMU</name>
<reference evidence="4" key="1">
    <citation type="submission" date="2023-07" db="EMBL/GenBank/DDBJ databases">
        <title>A chromosome-level genome assembly of Lolium multiflorum.</title>
        <authorList>
            <person name="Chen Y."/>
            <person name="Copetti D."/>
            <person name="Kolliker R."/>
            <person name="Studer B."/>
        </authorList>
    </citation>
    <scope>NUCLEOTIDE SEQUENCE</scope>
    <source>
        <strain evidence="4">02402/16</strain>
        <tissue evidence="4">Leaf</tissue>
    </source>
</reference>
<feature type="compositionally biased region" description="Basic and acidic residues" evidence="2">
    <location>
        <begin position="15"/>
        <end position="24"/>
    </location>
</feature>
<dbReference type="InterPro" id="IPR043502">
    <property type="entry name" value="DNA/RNA_pol_sf"/>
</dbReference>
<feature type="region of interest" description="Disordered" evidence="2">
    <location>
        <begin position="432"/>
        <end position="462"/>
    </location>
</feature>
<accession>A0AAD8WSD5</accession>
<feature type="compositionally biased region" description="Polar residues" evidence="2">
    <location>
        <begin position="1641"/>
        <end position="1663"/>
    </location>
</feature>
<dbReference type="Gene3D" id="3.40.970.10">
    <property type="entry name" value="Ribonuclease H1, N-terminal domain"/>
    <property type="match status" value="1"/>
</dbReference>
<comment type="caution">
    <text evidence="4">The sequence shown here is derived from an EMBL/GenBank/DDBJ whole genome shotgun (WGS) entry which is preliminary data.</text>
</comment>
<dbReference type="InterPro" id="IPR038765">
    <property type="entry name" value="Papain-like_cys_pep_sf"/>
</dbReference>
<dbReference type="SUPFAM" id="SSF55658">
    <property type="entry name" value="L9 N-domain-like"/>
    <property type="match status" value="1"/>
</dbReference>
<feature type="compositionally biased region" description="Acidic residues" evidence="2">
    <location>
        <begin position="30"/>
        <end position="55"/>
    </location>
</feature>
<keyword evidence="1" id="KW-0175">Coiled coil</keyword>
<dbReference type="PANTHER" id="PTHR33018:SF34">
    <property type="entry name" value="OS02G0472350 PROTEIN"/>
    <property type="match status" value="1"/>
</dbReference>
<evidence type="ECO:0000313" key="5">
    <source>
        <dbReference type="Proteomes" id="UP001231189"/>
    </source>
</evidence>
<evidence type="ECO:0000256" key="1">
    <source>
        <dbReference type="SAM" id="Coils"/>
    </source>
</evidence>
<dbReference type="Proteomes" id="UP001231189">
    <property type="component" value="Unassembled WGS sequence"/>
</dbReference>
<dbReference type="Gene3D" id="3.30.70.270">
    <property type="match status" value="1"/>
</dbReference>
<dbReference type="InterPro" id="IPR037056">
    <property type="entry name" value="RNase_H1_N_sf"/>
</dbReference>
<dbReference type="EMBL" id="JAUUTY010000002">
    <property type="protein sequence ID" value="KAK1678840.1"/>
    <property type="molecule type" value="Genomic_DNA"/>
</dbReference>
<dbReference type="SUPFAM" id="SSF56672">
    <property type="entry name" value="DNA/RNA polymerases"/>
    <property type="match status" value="1"/>
</dbReference>
<evidence type="ECO:0000256" key="2">
    <source>
        <dbReference type="SAM" id="MobiDB-lite"/>
    </source>
</evidence>
<evidence type="ECO:0000313" key="4">
    <source>
        <dbReference type="EMBL" id="KAK1678840.1"/>
    </source>
</evidence>
<feature type="region of interest" description="Disordered" evidence="2">
    <location>
        <begin position="944"/>
        <end position="1012"/>
    </location>
</feature>